<evidence type="ECO:0000313" key="2">
    <source>
        <dbReference type="EMBL" id="KAK2716666.1"/>
    </source>
</evidence>
<sequence>MDGGSGTIPTFHLIRPPLDEHCHKGCHNGEERSTPKAIPEIFLTRLLSTKGTIEKFVTDFFRIILTVDNDLPPAIKWLFDLLDEGAKKHNILDPEVLHAWKSNSLPLRFWVNFIKNPDFVFDVNKTPTVDASLSVIAQTFMDACSSSEHRLTKDSPSNKLLFAKDIPRFREMVSNFYGDVSVMPAVAEQEMNSWMQQLSVSHLGVFDTNAALKELYIYVDKYREQILENLESDIYCRKMHLTHKLENISCTMEGEETSTC</sequence>
<dbReference type="InterPro" id="IPR013548">
    <property type="entry name" value="Plexin_cytoplasmic_RasGAP_dom"/>
</dbReference>
<protein>
    <recommendedName>
        <fullName evidence="1">Plexin cytoplasmic RasGAP domain-containing protein</fullName>
    </recommendedName>
</protein>
<dbReference type="Pfam" id="PF08337">
    <property type="entry name" value="Plexin_cytopl"/>
    <property type="match status" value="1"/>
</dbReference>
<dbReference type="GO" id="GO:0017154">
    <property type="term" value="F:semaphorin receptor activity"/>
    <property type="evidence" value="ECO:0007669"/>
    <property type="project" value="InterPro"/>
</dbReference>
<dbReference type="EMBL" id="JAVRJZ010000011">
    <property type="protein sequence ID" value="KAK2716666.1"/>
    <property type="molecule type" value="Genomic_DNA"/>
</dbReference>
<dbReference type="GO" id="GO:0008045">
    <property type="term" value="P:motor neuron axon guidance"/>
    <property type="evidence" value="ECO:0007669"/>
    <property type="project" value="TreeGrafter"/>
</dbReference>
<keyword evidence="3" id="KW-1185">Reference proteome</keyword>
<dbReference type="PANTHER" id="PTHR22625:SF44">
    <property type="entry name" value="PLEXIN-B"/>
    <property type="match status" value="1"/>
</dbReference>
<feature type="domain" description="Plexin cytoplasmic RasGAP" evidence="1">
    <location>
        <begin position="10"/>
        <end position="226"/>
    </location>
</feature>
<dbReference type="InterPro" id="IPR008936">
    <property type="entry name" value="Rho_GTPase_activation_prot"/>
</dbReference>
<dbReference type="GO" id="GO:0005886">
    <property type="term" value="C:plasma membrane"/>
    <property type="evidence" value="ECO:0007669"/>
    <property type="project" value="TreeGrafter"/>
</dbReference>
<dbReference type="GO" id="GO:0002116">
    <property type="term" value="C:semaphorin receptor complex"/>
    <property type="evidence" value="ECO:0007669"/>
    <property type="project" value="TreeGrafter"/>
</dbReference>
<dbReference type="Proteomes" id="UP001187531">
    <property type="component" value="Unassembled WGS sequence"/>
</dbReference>
<dbReference type="Gene3D" id="1.10.506.10">
    <property type="entry name" value="GTPase Activation - p120gap, domain 1"/>
    <property type="match status" value="1"/>
</dbReference>
<dbReference type="AlphaFoldDB" id="A0AA88L8U0"/>
<evidence type="ECO:0000259" key="1">
    <source>
        <dbReference type="Pfam" id="PF08337"/>
    </source>
</evidence>
<dbReference type="GO" id="GO:0050772">
    <property type="term" value="P:positive regulation of axonogenesis"/>
    <property type="evidence" value="ECO:0007669"/>
    <property type="project" value="TreeGrafter"/>
</dbReference>
<dbReference type="SUPFAM" id="SSF48350">
    <property type="entry name" value="GTPase activation domain, GAP"/>
    <property type="match status" value="1"/>
</dbReference>
<proteinExistence type="predicted"/>
<dbReference type="PANTHER" id="PTHR22625">
    <property type="entry name" value="PLEXIN"/>
    <property type="match status" value="1"/>
</dbReference>
<gene>
    <name evidence="2" type="ORF">QYM36_006970</name>
</gene>
<dbReference type="GO" id="GO:0008360">
    <property type="term" value="P:regulation of cell shape"/>
    <property type="evidence" value="ECO:0007669"/>
    <property type="project" value="TreeGrafter"/>
</dbReference>
<dbReference type="GO" id="GO:0007162">
    <property type="term" value="P:negative regulation of cell adhesion"/>
    <property type="evidence" value="ECO:0007669"/>
    <property type="project" value="TreeGrafter"/>
</dbReference>
<evidence type="ECO:0000313" key="3">
    <source>
        <dbReference type="Proteomes" id="UP001187531"/>
    </source>
</evidence>
<comment type="caution">
    <text evidence="2">The sequence shown here is derived from an EMBL/GenBank/DDBJ whole genome shotgun (WGS) entry which is preliminary data.</text>
</comment>
<organism evidence="2 3">
    <name type="scientific">Artemia franciscana</name>
    <name type="common">Brine shrimp</name>
    <name type="synonym">Artemia sanfranciscana</name>
    <dbReference type="NCBI Taxonomy" id="6661"/>
    <lineage>
        <taxon>Eukaryota</taxon>
        <taxon>Metazoa</taxon>
        <taxon>Ecdysozoa</taxon>
        <taxon>Arthropoda</taxon>
        <taxon>Crustacea</taxon>
        <taxon>Branchiopoda</taxon>
        <taxon>Anostraca</taxon>
        <taxon>Artemiidae</taxon>
        <taxon>Artemia</taxon>
    </lineage>
</organism>
<reference evidence="2" key="1">
    <citation type="submission" date="2023-07" db="EMBL/GenBank/DDBJ databases">
        <title>Chromosome-level genome assembly of Artemia franciscana.</title>
        <authorList>
            <person name="Jo E."/>
        </authorList>
    </citation>
    <scope>NUCLEOTIDE SEQUENCE</scope>
    <source>
        <tissue evidence="2">Whole body</tissue>
    </source>
</reference>
<dbReference type="InterPro" id="IPR031148">
    <property type="entry name" value="Plexin"/>
</dbReference>
<dbReference type="GO" id="GO:0030334">
    <property type="term" value="P:regulation of cell migration"/>
    <property type="evidence" value="ECO:0007669"/>
    <property type="project" value="TreeGrafter"/>
</dbReference>
<name>A0AA88L8U0_ARTSF</name>
<dbReference type="GO" id="GO:0097374">
    <property type="term" value="P:sensory neuron axon guidance"/>
    <property type="evidence" value="ECO:0007669"/>
    <property type="project" value="TreeGrafter"/>
</dbReference>
<accession>A0AA88L8U0</accession>